<dbReference type="OrthoDB" id="2679383at2"/>
<dbReference type="InterPro" id="IPR020140">
    <property type="entry name" value="Uncharacterised_YusG"/>
</dbReference>
<evidence type="ECO:0000313" key="1">
    <source>
        <dbReference type="EMBL" id="MBA4542505.1"/>
    </source>
</evidence>
<proteinExistence type="predicted"/>
<dbReference type="Pfam" id="PF10830">
    <property type="entry name" value="DUF2553"/>
    <property type="match status" value="1"/>
</dbReference>
<organism evidence="1 2">
    <name type="scientific">Thermoactinomyces daqus</name>
    <dbReference type="NCBI Taxonomy" id="1329516"/>
    <lineage>
        <taxon>Bacteria</taxon>
        <taxon>Bacillati</taxon>
        <taxon>Bacillota</taxon>
        <taxon>Bacilli</taxon>
        <taxon>Bacillales</taxon>
        <taxon>Thermoactinomycetaceae</taxon>
        <taxon>Thermoactinomyces</taxon>
    </lineage>
</organism>
<name>A0A7W2AHT3_9BACL</name>
<sequence>MMGMKDITEKVSAKFEGGRLVFYHNHEPIGSMDLGTKEIQMNDGYDMKNNLILASEKNTKLKDHYTENCDAGWC</sequence>
<protein>
    <submittedName>
        <fullName evidence="1">DUF2553 family protein</fullName>
    </submittedName>
</protein>
<reference evidence="1 2" key="1">
    <citation type="submission" date="2020-07" db="EMBL/GenBank/DDBJ databases">
        <authorList>
            <person name="Feng H."/>
        </authorList>
    </citation>
    <scope>NUCLEOTIDE SEQUENCE [LARGE SCALE GENOMIC DNA]</scope>
    <source>
        <strain evidence="2">s-11</strain>
    </source>
</reference>
<dbReference type="AlphaFoldDB" id="A0A7W2AHT3"/>
<dbReference type="EMBL" id="JACEIP010000007">
    <property type="protein sequence ID" value="MBA4542505.1"/>
    <property type="molecule type" value="Genomic_DNA"/>
</dbReference>
<comment type="caution">
    <text evidence="1">The sequence shown here is derived from an EMBL/GenBank/DDBJ whole genome shotgun (WGS) entry which is preliminary data.</text>
</comment>
<dbReference type="Proteomes" id="UP000530514">
    <property type="component" value="Unassembled WGS sequence"/>
</dbReference>
<gene>
    <name evidence="1" type="ORF">H1164_06255</name>
</gene>
<evidence type="ECO:0000313" key="2">
    <source>
        <dbReference type="Proteomes" id="UP000530514"/>
    </source>
</evidence>
<accession>A0A7W2AHT3</accession>
<keyword evidence="2" id="KW-1185">Reference proteome</keyword>